<dbReference type="Proteomes" id="UP000176867">
    <property type="component" value="Unassembled WGS sequence"/>
</dbReference>
<feature type="chain" id="PRO_5009524517" evidence="2">
    <location>
        <begin position="23"/>
        <end position="129"/>
    </location>
</feature>
<evidence type="ECO:0000313" key="4">
    <source>
        <dbReference type="Proteomes" id="UP000176867"/>
    </source>
</evidence>
<evidence type="ECO:0000256" key="1">
    <source>
        <dbReference type="SAM" id="Phobius"/>
    </source>
</evidence>
<dbReference type="STRING" id="1798533.A2609_02400"/>
<keyword evidence="1" id="KW-0472">Membrane</keyword>
<keyword evidence="1" id="KW-0812">Transmembrane</keyword>
<feature type="transmembrane region" description="Helical" evidence="1">
    <location>
        <begin position="97"/>
        <end position="118"/>
    </location>
</feature>
<evidence type="ECO:0000256" key="2">
    <source>
        <dbReference type="SAM" id="SignalP"/>
    </source>
</evidence>
<reference evidence="3 4" key="1">
    <citation type="journal article" date="2016" name="Nat. Commun.">
        <title>Thousands of microbial genomes shed light on interconnected biogeochemical processes in an aquifer system.</title>
        <authorList>
            <person name="Anantharaman K."/>
            <person name="Brown C.T."/>
            <person name="Hug L.A."/>
            <person name="Sharon I."/>
            <person name="Castelle C.J."/>
            <person name="Probst A.J."/>
            <person name="Thomas B.C."/>
            <person name="Singh A."/>
            <person name="Wilkins M.J."/>
            <person name="Karaoz U."/>
            <person name="Brodie E.L."/>
            <person name="Williams K.H."/>
            <person name="Hubbard S.S."/>
            <person name="Banfield J.F."/>
        </authorList>
    </citation>
    <scope>NUCLEOTIDE SEQUENCE [LARGE SCALE GENOMIC DNA]</scope>
</reference>
<keyword evidence="1" id="KW-1133">Transmembrane helix</keyword>
<gene>
    <name evidence="3" type="ORF">A2609_02400</name>
</gene>
<feature type="signal peptide" evidence="2">
    <location>
        <begin position="1"/>
        <end position="22"/>
    </location>
</feature>
<feature type="transmembrane region" description="Helical" evidence="1">
    <location>
        <begin position="61"/>
        <end position="85"/>
    </location>
</feature>
<dbReference type="InterPro" id="IPR043993">
    <property type="entry name" value="T4SS_pilin"/>
</dbReference>
<name>A0A1F6G790_9BACT</name>
<sequence>MRYLVIVLFFIFACLPAGIVFAASDTPSSDPIFLINPLKGVDCSSGDGNCLSAFLASILQFVVYIGSIVVIFMLIYVGYLFVVARGVPGEITKAKDALLWTVVGALILLGAQAISLGIQATVAALSTGG</sequence>
<accession>A0A1F6G790</accession>
<keyword evidence="2" id="KW-0732">Signal</keyword>
<dbReference type="Pfam" id="PF18895">
    <property type="entry name" value="T4SS_pilin"/>
    <property type="match status" value="1"/>
</dbReference>
<comment type="caution">
    <text evidence="3">The sequence shown here is derived from an EMBL/GenBank/DDBJ whole genome shotgun (WGS) entry which is preliminary data.</text>
</comment>
<dbReference type="EMBL" id="MFMU01000003">
    <property type="protein sequence ID" value="OGG93970.1"/>
    <property type="molecule type" value="Genomic_DNA"/>
</dbReference>
<protein>
    <submittedName>
        <fullName evidence="3">Uncharacterized protein</fullName>
    </submittedName>
</protein>
<organism evidence="3 4">
    <name type="scientific">Candidatus Kaiserbacteria bacterium RIFOXYD1_FULL_47_14</name>
    <dbReference type="NCBI Taxonomy" id="1798533"/>
    <lineage>
        <taxon>Bacteria</taxon>
        <taxon>Candidatus Kaiseribacteriota</taxon>
    </lineage>
</organism>
<proteinExistence type="predicted"/>
<evidence type="ECO:0000313" key="3">
    <source>
        <dbReference type="EMBL" id="OGG93970.1"/>
    </source>
</evidence>
<dbReference type="AlphaFoldDB" id="A0A1F6G790"/>